<reference evidence="3" key="2">
    <citation type="submission" date="2025-08" db="UniProtKB">
        <authorList>
            <consortium name="RefSeq"/>
        </authorList>
    </citation>
    <scope>IDENTIFICATION</scope>
    <source>
        <tissue evidence="3">Leaf</tissue>
    </source>
</reference>
<evidence type="ECO:0000256" key="1">
    <source>
        <dbReference type="SAM" id="MobiDB-lite"/>
    </source>
</evidence>
<protein>
    <submittedName>
        <fullName evidence="3">Uncharacterized protein</fullName>
    </submittedName>
</protein>
<proteinExistence type="predicted"/>
<keyword evidence="2" id="KW-1185">Reference proteome</keyword>
<feature type="region of interest" description="Disordered" evidence="1">
    <location>
        <begin position="1"/>
        <end position="75"/>
    </location>
</feature>
<accession>A0A9R0K5J6</accession>
<reference evidence="2" key="1">
    <citation type="journal article" date="2021" name="Nat. Commun.">
        <title>Genomic analyses provide insights into spinach domestication and the genetic basis of agronomic traits.</title>
        <authorList>
            <person name="Cai X."/>
            <person name="Sun X."/>
            <person name="Xu C."/>
            <person name="Sun H."/>
            <person name="Wang X."/>
            <person name="Ge C."/>
            <person name="Zhang Z."/>
            <person name="Wang Q."/>
            <person name="Fei Z."/>
            <person name="Jiao C."/>
            <person name="Wang Q."/>
        </authorList>
    </citation>
    <scope>NUCLEOTIDE SEQUENCE [LARGE SCALE GENOMIC DNA]</scope>
    <source>
        <strain evidence="2">cv. Varoflay</strain>
    </source>
</reference>
<name>A0A9R0K5J6_SPIOL</name>
<dbReference type="AlphaFoldDB" id="A0A9R0K5J6"/>
<evidence type="ECO:0000313" key="2">
    <source>
        <dbReference type="Proteomes" id="UP000813463"/>
    </source>
</evidence>
<dbReference type="OrthoDB" id="1748541at2759"/>
<sequence length="273" mass="29961">MSDLSTGNDDKSVAKSSSFKFFGLNSPARTPSSKKKANPFSKMFSRSKKIDKQNIPDDDAESDPSITSTEHNSGMIEETVTTSLATMLHNVEEAAPKVIEEVVRHVNPENLVQQMTKANPVAEFKESAPVIDEKKPAEFFNKFVEKAKKTKEEVKEQLHKFANEGSQAYKAITTTSKDHKTEPPQLQPLEKAVNVIDESNAPPVPLSSLAQGVQDEVVDAATGAVTRAKTVETTNQGGEQEEEKKIEVEDNCVTSLAQGLQKICGQWSNKKED</sequence>
<evidence type="ECO:0000313" key="3">
    <source>
        <dbReference type="RefSeq" id="XP_021858533.1"/>
    </source>
</evidence>
<dbReference type="Proteomes" id="UP000813463">
    <property type="component" value="Chromosome 2"/>
</dbReference>
<dbReference type="KEGG" id="soe:110797727"/>
<dbReference type="RefSeq" id="XP_021858533.1">
    <property type="nucleotide sequence ID" value="XM_022002841.2"/>
</dbReference>
<organism evidence="2 3">
    <name type="scientific">Spinacia oleracea</name>
    <name type="common">Spinach</name>
    <dbReference type="NCBI Taxonomy" id="3562"/>
    <lineage>
        <taxon>Eukaryota</taxon>
        <taxon>Viridiplantae</taxon>
        <taxon>Streptophyta</taxon>
        <taxon>Embryophyta</taxon>
        <taxon>Tracheophyta</taxon>
        <taxon>Spermatophyta</taxon>
        <taxon>Magnoliopsida</taxon>
        <taxon>eudicotyledons</taxon>
        <taxon>Gunneridae</taxon>
        <taxon>Pentapetalae</taxon>
        <taxon>Caryophyllales</taxon>
        <taxon>Chenopodiaceae</taxon>
        <taxon>Chenopodioideae</taxon>
        <taxon>Anserineae</taxon>
        <taxon>Spinacia</taxon>
    </lineage>
</organism>
<gene>
    <name evidence="3" type="primary">LOC110797727</name>
</gene>
<dbReference type="GeneID" id="110797727"/>